<dbReference type="AlphaFoldDB" id="A0A804PQU7"/>
<proteinExistence type="predicted"/>
<feature type="compositionally biased region" description="Acidic residues" evidence="1">
    <location>
        <begin position="145"/>
        <end position="160"/>
    </location>
</feature>
<feature type="compositionally biased region" description="Basic residues" evidence="1">
    <location>
        <begin position="185"/>
        <end position="195"/>
    </location>
</feature>
<protein>
    <submittedName>
        <fullName evidence="2">Uncharacterized protein</fullName>
    </submittedName>
</protein>
<evidence type="ECO:0000313" key="3">
    <source>
        <dbReference type="Proteomes" id="UP000007305"/>
    </source>
</evidence>
<feature type="region of interest" description="Disordered" evidence="1">
    <location>
        <begin position="38"/>
        <end position="65"/>
    </location>
</feature>
<dbReference type="Proteomes" id="UP000007305">
    <property type="component" value="Chromosome 6"/>
</dbReference>
<evidence type="ECO:0000256" key="1">
    <source>
        <dbReference type="SAM" id="MobiDB-lite"/>
    </source>
</evidence>
<feature type="compositionally biased region" description="Basic and acidic residues" evidence="1">
    <location>
        <begin position="164"/>
        <end position="180"/>
    </location>
</feature>
<feature type="compositionally biased region" description="Basic and acidic residues" evidence="1">
    <location>
        <begin position="213"/>
        <end position="225"/>
    </location>
</feature>
<reference evidence="2" key="3">
    <citation type="submission" date="2021-05" db="UniProtKB">
        <authorList>
            <consortium name="EnsemblPlants"/>
        </authorList>
    </citation>
    <scope>IDENTIFICATION</scope>
    <source>
        <strain evidence="2">cv. B73</strain>
    </source>
</reference>
<feature type="compositionally biased region" description="Gly residues" evidence="1">
    <location>
        <begin position="43"/>
        <end position="54"/>
    </location>
</feature>
<feature type="region of interest" description="Disordered" evidence="1">
    <location>
        <begin position="119"/>
        <end position="236"/>
    </location>
</feature>
<keyword evidence="3" id="KW-1185">Reference proteome</keyword>
<accession>A0A804PQU7</accession>
<feature type="compositionally biased region" description="Polar residues" evidence="1">
    <location>
        <begin position="200"/>
        <end position="212"/>
    </location>
</feature>
<sequence>MGDIPSLEPEGAIDLGLGPRYLEHPNLELHVRADLDVHREDGPLGGLPPEGGRGNATDDGALTGEGEVEGARLAGVLEEVRRGGVAELLALEVRLRHDAAVVEGDALVGVADLQAEGEVVVEDPRPRGEGEVGEVGGDSGGADDVGPEQEEEDEGDEGGDAENAGEHAEEAAEHAAEEAPARAAQQRRHGARLAAHRTCIGSTSCVPQQASSDRSRGRETDERESCMGGWPWKSQE</sequence>
<dbReference type="Gramene" id="Zm00001eb259930_T001">
    <property type="protein sequence ID" value="Zm00001eb259930_P001"/>
    <property type="gene ID" value="Zm00001eb259930"/>
</dbReference>
<reference evidence="3" key="1">
    <citation type="journal article" date="2009" name="Science">
        <title>The B73 maize genome: complexity, diversity, and dynamics.</title>
        <authorList>
            <person name="Schnable P.S."/>
            <person name="Ware D."/>
            <person name="Fulton R.S."/>
            <person name="Stein J.C."/>
            <person name="Wei F."/>
            <person name="Pasternak S."/>
            <person name="Liang C."/>
            <person name="Zhang J."/>
            <person name="Fulton L."/>
            <person name="Graves T.A."/>
            <person name="Minx P."/>
            <person name="Reily A.D."/>
            <person name="Courtney L."/>
            <person name="Kruchowski S.S."/>
            <person name="Tomlinson C."/>
            <person name="Strong C."/>
            <person name="Delehaunty K."/>
            <person name="Fronick C."/>
            <person name="Courtney B."/>
            <person name="Rock S.M."/>
            <person name="Belter E."/>
            <person name="Du F."/>
            <person name="Kim K."/>
            <person name="Abbott R.M."/>
            <person name="Cotton M."/>
            <person name="Levy A."/>
            <person name="Marchetto P."/>
            <person name="Ochoa K."/>
            <person name="Jackson S.M."/>
            <person name="Gillam B."/>
            <person name="Chen W."/>
            <person name="Yan L."/>
            <person name="Higginbotham J."/>
            <person name="Cardenas M."/>
            <person name="Waligorski J."/>
            <person name="Applebaum E."/>
            <person name="Phelps L."/>
            <person name="Falcone J."/>
            <person name="Kanchi K."/>
            <person name="Thane T."/>
            <person name="Scimone A."/>
            <person name="Thane N."/>
            <person name="Henke J."/>
            <person name="Wang T."/>
            <person name="Ruppert J."/>
            <person name="Shah N."/>
            <person name="Rotter K."/>
            <person name="Hodges J."/>
            <person name="Ingenthron E."/>
            <person name="Cordes M."/>
            <person name="Kohlberg S."/>
            <person name="Sgro J."/>
            <person name="Delgado B."/>
            <person name="Mead K."/>
            <person name="Chinwalla A."/>
            <person name="Leonard S."/>
            <person name="Crouse K."/>
            <person name="Collura K."/>
            <person name="Kudrna D."/>
            <person name="Currie J."/>
            <person name="He R."/>
            <person name="Angelova A."/>
            <person name="Rajasekar S."/>
            <person name="Mueller T."/>
            <person name="Lomeli R."/>
            <person name="Scara G."/>
            <person name="Ko A."/>
            <person name="Delaney K."/>
            <person name="Wissotski M."/>
            <person name="Lopez G."/>
            <person name="Campos D."/>
            <person name="Braidotti M."/>
            <person name="Ashley E."/>
            <person name="Golser W."/>
            <person name="Kim H."/>
            <person name="Lee S."/>
            <person name="Lin J."/>
            <person name="Dujmic Z."/>
            <person name="Kim W."/>
            <person name="Talag J."/>
            <person name="Zuccolo A."/>
            <person name="Fan C."/>
            <person name="Sebastian A."/>
            <person name="Kramer M."/>
            <person name="Spiegel L."/>
            <person name="Nascimento L."/>
            <person name="Zutavern T."/>
            <person name="Miller B."/>
            <person name="Ambroise C."/>
            <person name="Muller S."/>
            <person name="Spooner W."/>
            <person name="Narechania A."/>
            <person name="Ren L."/>
            <person name="Wei S."/>
            <person name="Kumari S."/>
            <person name="Faga B."/>
            <person name="Levy M.J."/>
            <person name="McMahan L."/>
            <person name="Van Buren P."/>
            <person name="Vaughn M.W."/>
            <person name="Ying K."/>
            <person name="Yeh C.-T."/>
            <person name="Emrich S.J."/>
            <person name="Jia Y."/>
            <person name="Kalyanaraman A."/>
            <person name="Hsia A.-P."/>
            <person name="Barbazuk W.B."/>
            <person name="Baucom R.S."/>
            <person name="Brutnell T.P."/>
            <person name="Carpita N.C."/>
            <person name="Chaparro C."/>
            <person name="Chia J.-M."/>
            <person name="Deragon J.-M."/>
            <person name="Estill J.C."/>
            <person name="Fu Y."/>
            <person name="Jeddeloh J.A."/>
            <person name="Han Y."/>
            <person name="Lee H."/>
            <person name="Li P."/>
            <person name="Lisch D.R."/>
            <person name="Liu S."/>
            <person name="Liu Z."/>
            <person name="Nagel D.H."/>
            <person name="McCann M.C."/>
            <person name="SanMiguel P."/>
            <person name="Myers A.M."/>
            <person name="Nettleton D."/>
            <person name="Nguyen J."/>
            <person name="Penning B.W."/>
            <person name="Ponnala L."/>
            <person name="Schneider K.L."/>
            <person name="Schwartz D.C."/>
            <person name="Sharma A."/>
            <person name="Soderlund C."/>
            <person name="Springer N.M."/>
            <person name="Sun Q."/>
            <person name="Wang H."/>
            <person name="Waterman M."/>
            <person name="Westerman R."/>
            <person name="Wolfgruber T.K."/>
            <person name="Yang L."/>
            <person name="Yu Y."/>
            <person name="Zhang L."/>
            <person name="Zhou S."/>
            <person name="Zhu Q."/>
            <person name="Bennetzen J.L."/>
            <person name="Dawe R.K."/>
            <person name="Jiang J."/>
            <person name="Jiang N."/>
            <person name="Presting G.G."/>
            <person name="Wessler S.R."/>
            <person name="Aluru S."/>
            <person name="Martienssen R.A."/>
            <person name="Clifton S.W."/>
            <person name="McCombie W.R."/>
            <person name="Wing R.A."/>
            <person name="Wilson R.K."/>
        </authorList>
    </citation>
    <scope>NUCLEOTIDE SEQUENCE [LARGE SCALE GENOMIC DNA]</scope>
    <source>
        <strain evidence="3">cv. B73</strain>
    </source>
</reference>
<evidence type="ECO:0000313" key="2">
    <source>
        <dbReference type="EnsemblPlants" id="Zm00001eb259930_P001"/>
    </source>
</evidence>
<dbReference type="InParanoid" id="A0A804PQU7"/>
<name>A0A804PQU7_MAIZE</name>
<organism evidence="2 3">
    <name type="scientific">Zea mays</name>
    <name type="common">Maize</name>
    <dbReference type="NCBI Taxonomy" id="4577"/>
    <lineage>
        <taxon>Eukaryota</taxon>
        <taxon>Viridiplantae</taxon>
        <taxon>Streptophyta</taxon>
        <taxon>Embryophyta</taxon>
        <taxon>Tracheophyta</taxon>
        <taxon>Spermatophyta</taxon>
        <taxon>Magnoliopsida</taxon>
        <taxon>Liliopsida</taxon>
        <taxon>Poales</taxon>
        <taxon>Poaceae</taxon>
        <taxon>PACMAD clade</taxon>
        <taxon>Panicoideae</taxon>
        <taxon>Andropogonodae</taxon>
        <taxon>Andropogoneae</taxon>
        <taxon>Tripsacinae</taxon>
        <taxon>Zea</taxon>
    </lineage>
</organism>
<dbReference type="EnsemblPlants" id="Zm00001eb259930_T001">
    <property type="protein sequence ID" value="Zm00001eb259930_P001"/>
    <property type="gene ID" value="Zm00001eb259930"/>
</dbReference>
<reference evidence="2" key="2">
    <citation type="submission" date="2019-07" db="EMBL/GenBank/DDBJ databases">
        <authorList>
            <person name="Seetharam A."/>
            <person name="Woodhouse M."/>
            <person name="Cannon E."/>
        </authorList>
    </citation>
    <scope>NUCLEOTIDE SEQUENCE [LARGE SCALE GENOMIC DNA]</scope>
    <source>
        <strain evidence="2">cv. B73</strain>
    </source>
</reference>